<keyword evidence="2" id="KW-0472">Membrane</keyword>
<keyword evidence="4" id="KW-0378">Hydrolase</keyword>
<comment type="caution">
    <text evidence="4">The sequence shown here is derived from an EMBL/GenBank/DDBJ whole genome shotgun (WGS) entry which is preliminary data.</text>
</comment>
<evidence type="ECO:0000256" key="2">
    <source>
        <dbReference type="SAM" id="Phobius"/>
    </source>
</evidence>
<feature type="transmembrane region" description="Helical" evidence="2">
    <location>
        <begin position="74"/>
        <end position="94"/>
    </location>
</feature>
<dbReference type="PROSITE" id="PS51762">
    <property type="entry name" value="GH16_2"/>
    <property type="match status" value="1"/>
</dbReference>
<keyword evidence="5" id="KW-1185">Reference proteome</keyword>
<feature type="compositionally biased region" description="Basic and acidic residues" evidence="1">
    <location>
        <begin position="24"/>
        <end position="55"/>
    </location>
</feature>
<dbReference type="GO" id="GO:0005975">
    <property type="term" value="P:carbohydrate metabolic process"/>
    <property type="evidence" value="ECO:0007669"/>
    <property type="project" value="InterPro"/>
</dbReference>
<organism evidence="4 5">
    <name type="scientific">Glaciihabitans tibetensis</name>
    <dbReference type="NCBI Taxonomy" id="1266600"/>
    <lineage>
        <taxon>Bacteria</taxon>
        <taxon>Bacillati</taxon>
        <taxon>Actinomycetota</taxon>
        <taxon>Actinomycetes</taxon>
        <taxon>Micrococcales</taxon>
        <taxon>Microbacteriaceae</taxon>
        <taxon>Glaciihabitans</taxon>
    </lineage>
</organism>
<evidence type="ECO:0000256" key="1">
    <source>
        <dbReference type="SAM" id="MobiDB-lite"/>
    </source>
</evidence>
<accession>A0A2T0VK38</accession>
<dbReference type="Proteomes" id="UP000237983">
    <property type="component" value="Unassembled WGS sequence"/>
</dbReference>
<name>A0A2T0VK38_9MICO</name>
<dbReference type="Gene3D" id="2.60.120.200">
    <property type="match status" value="1"/>
</dbReference>
<dbReference type="CDD" id="cd00413">
    <property type="entry name" value="Glyco_hydrolase_16"/>
    <property type="match status" value="1"/>
</dbReference>
<dbReference type="InterPro" id="IPR013320">
    <property type="entry name" value="ConA-like_dom_sf"/>
</dbReference>
<feature type="compositionally biased region" description="Basic and acidic residues" evidence="1">
    <location>
        <begin position="1"/>
        <end position="14"/>
    </location>
</feature>
<dbReference type="Pfam" id="PF00722">
    <property type="entry name" value="Glyco_hydro_16"/>
    <property type="match status" value="1"/>
</dbReference>
<evidence type="ECO:0000313" key="5">
    <source>
        <dbReference type="Proteomes" id="UP000237983"/>
    </source>
</evidence>
<feature type="region of interest" description="Disordered" evidence="1">
    <location>
        <begin position="1"/>
        <end position="71"/>
    </location>
</feature>
<evidence type="ECO:0000259" key="3">
    <source>
        <dbReference type="PROSITE" id="PS51762"/>
    </source>
</evidence>
<keyword evidence="2" id="KW-0812">Transmembrane</keyword>
<dbReference type="EMBL" id="PVTL01000001">
    <property type="protein sequence ID" value="PRY70591.1"/>
    <property type="molecule type" value="Genomic_DNA"/>
</dbReference>
<keyword evidence="2" id="KW-1133">Transmembrane helix</keyword>
<dbReference type="AlphaFoldDB" id="A0A2T0VK38"/>
<evidence type="ECO:0000313" key="4">
    <source>
        <dbReference type="EMBL" id="PRY70591.1"/>
    </source>
</evidence>
<sequence length="346" mass="38805">MDQNHPEHRHPERSHPKRSRLQNRRPDQGRPDHSQPERSQPDRDQPDHSQPDRSRVAPSRPVRRPRGRTAHPRTHLLSALGLVLVAIVILIVVLTPPDQESVDVHEREKTGDFDGWTPSYFEDFERDAPVGSFGAIYGTAWNGYNGIADTSGRGMYAPDQVLSAHDSMLDFYLHTVDGQHLVAAPLPNGYDGQTYGRFSLRFKADNIPGYKIAFMQWPESDSWNDGEIDWPEGELAGPMSPASAQVGTLRNGEMSFDTAHRVYSPTDATEWHVATTEWTPGSVKWFWDGELVGETAVAALVPTLPMRWTLQAETNLEEQLISDDTAGHILIDWVRAWTYTPGTAGN</sequence>
<proteinExistence type="predicted"/>
<feature type="compositionally biased region" description="Basic residues" evidence="1">
    <location>
        <begin position="61"/>
        <end position="71"/>
    </location>
</feature>
<reference evidence="4 5" key="1">
    <citation type="submission" date="2018-03" db="EMBL/GenBank/DDBJ databases">
        <title>Genomic Encyclopedia of Type Strains, Phase III (KMG-III): the genomes of soil and plant-associated and newly described type strains.</title>
        <authorList>
            <person name="Whitman W."/>
        </authorList>
    </citation>
    <scope>NUCLEOTIDE SEQUENCE [LARGE SCALE GENOMIC DNA]</scope>
    <source>
        <strain evidence="4 5">CGMCC 1.12484</strain>
    </source>
</reference>
<gene>
    <name evidence="4" type="ORF">B0I08_101728</name>
</gene>
<protein>
    <submittedName>
        <fullName evidence="4">Glycosyl hydrolase family 16</fullName>
    </submittedName>
</protein>
<feature type="domain" description="GH16" evidence="3">
    <location>
        <begin position="111"/>
        <end position="342"/>
    </location>
</feature>
<dbReference type="SUPFAM" id="SSF49899">
    <property type="entry name" value="Concanavalin A-like lectins/glucanases"/>
    <property type="match status" value="1"/>
</dbReference>
<dbReference type="InterPro" id="IPR000757">
    <property type="entry name" value="Beta-glucanase-like"/>
</dbReference>
<dbReference type="GO" id="GO:0004553">
    <property type="term" value="F:hydrolase activity, hydrolyzing O-glycosyl compounds"/>
    <property type="evidence" value="ECO:0007669"/>
    <property type="project" value="InterPro"/>
</dbReference>